<dbReference type="AlphaFoldDB" id="A0A5E8CIM0"/>
<accession>A0A5E8CIM0</accession>
<protein>
    <submittedName>
        <fullName evidence="2">Glycosyltransferase family 25 (LPS biosynthesis protein)</fullName>
    </submittedName>
</protein>
<gene>
    <name evidence="2" type="ORF">CPAV1605_958</name>
</gene>
<evidence type="ECO:0000259" key="1">
    <source>
        <dbReference type="Pfam" id="PF01755"/>
    </source>
</evidence>
<sequence length="255" mass="30344">MMFKLPLIYYINMEKSKNRLDHMEKNLNKYGLNYKRINAIDGLNRTEIINYLLDSNIIKLIEHNKSILNGKTRDHRTKEIACILSHLKAIKTAYDDNLEYVIITEDDVNFDDFLKKESEFLDAIRNLPRDWDIVQITSTNQKVIKELGQKYKRRIDFIPRVHHNDYKKWKTDGFWSNGAYLLNRKGMEKIVKNEFKDNIVNLEDTTNIFEADHYIYKHLNAYTLTGIFITLKLFQSTIGEKHMFEAIDSNLFSFF</sequence>
<feature type="domain" description="Glycosyl transferase family 25" evidence="1">
    <location>
        <begin position="8"/>
        <end position="193"/>
    </location>
</feature>
<reference evidence="2" key="1">
    <citation type="submission" date="2019-09" db="EMBL/GenBank/DDBJ databases">
        <authorList>
            <person name="Needham M D."/>
        </authorList>
    </citation>
    <scope>NUCLEOTIDE SEQUENCE</scope>
</reference>
<evidence type="ECO:0000313" key="2">
    <source>
        <dbReference type="EMBL" id="VVU95233.1"/>
    </source>
</evidence>
<dbReference type="EMBL" id="CABVLZ010000004">
    <property type="protein sequence ID" value="VVU95233.1"/>
    <property type="molecule type" value="Genomic_DNA"/>
</dbReference>
<dbReference type="CDD" id="cd06532">
    <property type="entry name" value="Glyco_transf_25"/>
    <property type="match status" value="1"/>
</dbReference>
<proteinExistence type="predicted"/>
<dbReference type="InterPro" id="IPR002654">
    <property type="entry name" value="Glyco_trans_25"/>
</dbReference>
<dbReference type="Pfam" id="PF01755">
    <property type="entry name" value="Glyco_transf_25"/>
    <property type="match status" value="1"/>
</dbReference>
<keyword evidence="2" id="KW-0808">Transferase</keyword>
<name>A0A5E8CIM0_9ZZZZ</name>
<dbReference type="GO" id="GO:0016740">
    <property type="term" value="F:transferase activity"/>
    <property type="evidence" value="ECO:0007669"/>
    <property type="project" value="UniProtKB-KW"/>
</dbReference>
<organism evidence="2">
    <name type="scientific">seawater metagenome</name>
    <dbReference type="NCBI Taxonomy" id="1561972"/>
    <lineage>
        <taxon>unclassified sequences</taxon>
        <taxon>metagenomes</taxon>
        <taxon>ecological metagenomes</taxon>
    </lineage>
</organism>